<dbReference type="SMART" id="SM00354">
    <property type="entry name" value="HTH_LACI"/>
    <property type="match status" value="1"/>
</dbReference>
<dbReference type="SUPFAM" id="SSF53822">
    <property type="entry name" value="Periplasmic binding protein-like I"/>
    <property type="match status" value="1"/>
</dbReference>
<evidence type="ECO:0000256" key="1">
    <source>
        <dbReference type="ARBA" id="ARBA00023015"/>
    </source>
</evidence>
<dbReference type="AlphaFoldDB" id="A0A2T0QKY7"/>
<dbReference type="InterPro" id="IPR028082">
    <property type="entry name" value="Peripla_BP_I"/>
</dbReference>
<dbReference type="SUPFAM" id="SSF47413">
    <property type="entry name" value="lambda repressor-like DNA-binding domains"/>
    <property type="match status" value="1"/>
</dbReference>
<proteinExistence type="predicted"/>
<accession>A0A2T0QKY7</accession>
<gene>
    <name evidence="5" type="ORF">CLV37_1418</name>
</gene>
<comment type="caution">
    <text evidence="5">The sequence shown here is derived from an EMBL/GenBank/DDBJ whole genome shotgun (WGS) entry which is preliminary data.</text>
</comment>
<dbReference type="CDD" id="cd01392">
    <property type="entry name" value="HTH_LacI"/>
    <property type="match status" value="1"/>
</dbReference>
<dbReference type="GO" id="GO:0003700">
    <property type="term" value="F:DNA-binding transcription factor activity"/>
    <property type="evidence" value="ECO:0007669"/>
    <property type="project" value="TreeGrafter"/>
</dbReference>
<dbReference type="InterPro" id="IPR000843">
    <property type="entry name" value="HTH_LacI"/>
</dbReference>
<dbReference type="PANTHER" id="PTHR30146">
    <property type="entry name" value="LACI-RELATED TRANSCRIPTIONAL REPRESSOR"/>
    <property type="match status" value="1"/>
</dbReference>
<protein>
    <submittedName>
        <fullName evidence="5">LacI family transcriptional regulator</fullName>
    </submittedName>
</protein>
<dbReference type="PANTHER" id="PTHR30146:SF109">
    <property type="entry name" value="HTH-TYPE TRANSCRIPTIONAL REGULATOR GALS"/>
    <property type="match status" value="1"/>
</dbReference>
<feature type="domain" description="HTH lacI-type" evidence="4">
    <location>
        <begin position="13"/>
        <end position="67"/>
    </location>
</feature>
<dbReference type="Gene3D" id="3.40.50.2300">
    <property type="match status" value="2"/>
</dbReference>
<keyword evidence="6" id="KW-1185">Reference proteome</keyword>
<name>A0A2T0QKY7_9ACTN</name>
<dbReference type="Proteomes" id="UP000238083">
    <property type="component" value="Unassembled WGS sequence"/>
</dbReference>
<reference evidence="5 6" key="1">
    <citation type="submission" date="2018-03" db="EMBL/GenBank/DDBJ databases">
        <title>Genomic Encyclopedia of Archaeal and Bacterial Type Strains, Phase II (KMG-II): from individual species to whole genera.</title>
        <authorList>
            <person name="Goeker M."/>
        </authorList>
    </citation>
    <scope>NUCLEOTIDE SEQUENCE [LARGE SCALE GENOMIC DNA]</scope>
    <source>
        <strain evidence="5 6">DSM 19711</strain>
    </source>
</reference>
<keyword evidence="3" id="KW-0804">Transcription</keyword>
<dbReference type="Gene3D" id="1.10.260.40">
    <property type="entry name" value="lambda repressor-like DNA-binding domains"/>
    <property type="match status" value="1"/>
</dbReference>
<dbReference type="InterPro" id="IPR010982">
    <property type="entry name" value="Lambda_DNA-bd_dom_sf"/>
</dbReference>
<keyword evidence="1" id="KW-0805">Transcription regulation</keyword>
<sequence>MSVIDRRRPFVSVTMEDVARAAGVSRALVSLTYRGVGRVSEQTRQRILAVGSQLGYRPNMVAARLASRAANTIGVVLLDLHNDLYADVYDGLRSVVDATGKHIVLAVSRADGSGDQQALETLLQSRVDVVIAAGLLIPDRAVHRVAESVPIVSVGRDIPGVDSLFSNDFLGAELATRHLQDLGHRDIAFLANPQTDGYRGRLQGYEVTMRSAGLAPRAIPTAHSRTQAAEDVSVLLDDASPPTAVFAHNDQAALGVLDAMAVRGLTSDDVSVVGYDNSSVSSAPGTALTTIDVHATQVGRAAAEVALARLAAPGAERTVRSWEPSLVVRTTTRPHRPSSD</sequence>
<dbReference type="CDD" id="cd06267">
    <property type="entry name" value="PBP1_LacI_sugar_binding-like"/>
    <property type="match status" value="1"/>
</dbReference>
<dbReference type="GO" id="GO:0000976">
    <property type="term" value="F:transcription cis-regulatory region binding"/>
    <property type="evidence" value="ECO:0007669"/>
    <property type="project" value="TreeGrafter"/>
</dbReference>
<evidence type="ECO:0000313" key="6">
    <source>
        <dbReference type="Proteomes" id="UP000238083"/>
    </source>
</evidence>
<dbReference type="InterPro" id="IPR046335">
    <property type="entry name" value="LacI/GalR-like_sensor"/>
</dbReference>
<dbReference type="Pfam" id="PF00356">
    <property type="entry name" value="LacI"/>
    <property type="match status" value="1"/>
</dbReference>
<evidence type="ECO:0000313" key="5">
    <source>
        <dbReference type="EMBL" id="PRY04982.1"/>
    </source>
</evidence>
<evidence type="ECO:0000259" key="4">
    <source>
        <dbReference type="PROSITE" id="PS50932"/>
    </source>
</evidence>
<dbReference type="Pfam" id="PF13377">
    <property type="entry name" value="Peripla_BP_3"/>
    <property type="match status" value="1"/>
</dbReference>
<organism evidence="5 6">
    <name type="scientific">Kineococcus rhizosphaerae</name>
    <dbReference type="NCBI Taxonomy" id="559628"/>
    <lineage>
        <taxon>Bacteria</taxon>
        <taxon>Bacillati</taxon>
        <taxon>Actinomycetota</taxon>
        <taxon>Actinomycetes</taxon>
        <taxon>Kineosporiales</taxon>
        <taxon>Kineosporiaceae</taxon>
        <taxon>Kineococcus</taxon>
    </lineage>
</organism>
<dbReference type="PROSITE" id="PS50932">
    <property type="entry name" value="HTH_LACI_2"/>
    <property type="match status" value="1"/>
</dbReference>
<keyword evidence="2" id="KW-0238">DNA-binding</keyword>
<dbReference type="EMBL" id="PVZF01000041">
    <property type="protein sequence ID" value="PRY04982.1"/>
    <property type="molecule type" value="Genomic_DNA"/>
</dbReference>
<evidence type="ECO:0000256" key="2">
    <source>
        <dbReference type="ARBA" id="ARBA00023125"/>
    </source>
</evidence>
<evidence type="ECO:0000256" key="3">
    <source>
        <dbReference type="ARBA" id="ARBA00023163"/>
    </source>
</evidence>